<dbReference type="SUPFAM" id="SSF52151">
    <property type="entry name" value="FabD/lysophospholipase-like"/>
    <property type="match status" value="1"/>
</dbReference>
<dbReference type="SUPFAM" id="SSF55048">
    <property type="entry name" value="Probable ACP-binding domain of malonyl-CoA ACP transacylase"/>
    <property type="match status" value="1"/>
</dbReference>
<feature type="region of interest" description="C-terminal hotdog fold" evidence="5">
    <location>
        <begin position="420"/>
        <end position="557"/>
    </location>
</feature>
<keyword evidence="4 7" id="KW-0012">Acyltransferase</keyword>
<keyword evidence="8" id="KW-1185">Reference proteome</keyword>
<evidence type="ECO:0000256" key="5">
    <source>
        <dbReference type="PROSITE-ProRule" id="PRU01363"/>
    </source>
</evidence>
<feature type="region of interest" description="N-terminal hotdog fold" evidence="5">
    <location>
        <begin position="280"/>
        <end position="405"/>
    </location>
</feature>
<dbReference type="InterPro" id="IPR050091">
    <property type="entry name" value="PKS_NRPS_Biosynth_Enz"/>
</dbReference>
<dbReference type="PROSITE" id="PS52019">
    <property type="entry name" value="PKS_MFAS_DH"/>
    <property type="match status" value="1"/>
</dbReference>
<evidence type="ECO:0000313" key="8">
    <source>
        <dbReference type="Proteomes" id="UP000746503"/>
    </source>
</evidence>
<feature type="active site" description="Proton donor; for dehydratase activity" evidence="5">
    <location>
        <position position="481"/>
    </location>
</feature>
<gene>
    <name evidence="7" type="ORF">HCJ92_23815</name>
</gene>
<feature type="non-terminal residue" evidence="7">
    <location>
        <position position="1"/>
    </location>
</feature>
<dbReference type="InterPro" id="IPR049900">
    <property type="entry name" value="PKS_mFAS_DH"/>
</dbReference>
<evidence type="ECO:0000256" key="2">
    <source>
        <dbReference type="ARBA" id="ARBA00022679"/>
    </source>
</evidence>
<dbReference type="InterPro" id="IPR020807">
    <property type="entry name" value="PKS_DH"/>
</dbReference>
<dbReference type="InterPro" id="IPR001227">
    <property type="entry name" value="Ac_transferase_dom_sf"/>
</dbReference>
<proteinExistence type="predicted"/>
<dbReference type="InterPro" id="IPR014043">
    <property type="entry name" value="Acyl_transferase_dom"/>
</dbReference>
<organism evidence="7 8">
    <name type="scientific">Streptomyces spiramenti</name>
    <dbReference type="NCBI Taxonomy" id="2720606"/>
    <lineage>
        <taxon>Bacteria</taxon>
        <taxon>Bacillati</taxon>
        <taxon>Actinomycetota</taxon>
        <taxon>Actinomycetes</taxon>
        <taxon>Kitasatosporales</taxon>
        <taxon>Streptomycetaceae</taxon>
        <taxon>Streptomyces</taxon>
    </lineage>
</organism>
<dbReference type="Pfam" id="PF21089">
    <property type="entry name" value="PKS_DH_N"/>
    <property type="match status" value="1"/>
</dbReference>
<dbReference type="Gene3D" id="3.40.366.10">
    <property type="entry name" value="Malonyl-Coenzyme A Acyl Carrier Protein, domain 2"/>
    <property type="match status" value="1"/>
</dbReference>
<name>A0ABX1AQ61_9ACTN</name>
<dbReference type="Pfam" id="PF14765">
    <property type="entry name" value="PS-DH"/>
    <property type="match status" value="1"/>
</dbReference>
<evidence type="ECO:0000256" key="1">
    <source>
        <dbReference type="ARBA" id="ARBA00004792"/>
    </source>
</evidence>
<protein>
    <submittedName>
        <fullName evidence="7">Acyltransferase domain-containing protein</fullName>
    </submittedName>
</protein>
<dbReference type="Pfam" id="PF00698">
    <property type="entry name" value="Acyl_transf_1"/>
    <property type="match status" value="1"/>
</dbReference>
<accession>A0ABX1AQ61</accession>
<evidence type="ECO:0000259" key="6">
    <source>
        <dbReference type="PROSITE" id="PS52019"/>
    </source>
</evidence>
<keyword evidence="2" id="KW-0808">Transferase</keyword>
<feature type="active site" description="Proton acceptor; for dehydratase activity" evidence="5">
    <location>
        <position position="312"/>
    </location>
</feature>
<dbReference type="InterPro" id="IPR049551">
    <property type="entry name" value="PKS_DH_C"/>
</dbReference>
<dbReference type="InterPro" id="IPR016036">
    <property type="entry name" value="Malonyl_transacylase_ACP-bd"/>
</dbReference>
<dbReference type="InterPro" id="IPR016035">
    <property type="entry name" value="Acyl_Trfase/lysoPLipase"/>
</dbReference>
<comment type="pathway">
    <text evidence="1">Antibiotic biosynthesis.</text>
</comment>
<dbReference type="Gene3D" id="3.10.129.110">
    <property type="entry name" value="Polyketide synthase dehydratase"/>
    <property type="match status" value="1"/>
</dbReference>
<dbReference type="GO" id="GO:0016746">
    <property type="term" value="F:acyltransferase activity"/>
    <property type="evidence" value="ECO:0007669"/>
    <property type="project" value="UniProtKB-KW"/>
</dbReference>
<evidence type="ECO:0000313" key="7">
    <source>
        <dbReference type="EMBL" id="NJP69224.1"/>
    </source>
</evidence>
<dbReference type="SMART" id="SM00827">
    <property type="entry name" value="PKS_AT"/>
    <property type="match status" value="1"/>
</dbReference>
<sequence>GVLVGHSIGELAAAHVAGVWSLADACAVVAARGRLMQALPEGGAMLAVAAAEADVVAVLTGVDAAGVAAVNGPSSVVVSGTVEAVAGVESVCGERGWRSSRLRVSHAFHSSLMEPMLAEFRQVLESVEHKPARLPLISTLTGESESVFGAEYWVRQVRESVRFADAVTTAEAQGVTRFLEIGPDTTLTALAQQSASSAVLVVPAARHGKESETAEEQWLCSALALLHAHGASPDWRAFFAGADGSRIDLPTHAFQRKPFWLAESSTSADPLSMGLGATDHPLLGASIVLADSDGLLLTGRLSAATQPWLADHRVGGSVVFPGTGFVELAIRAGDQVGCGRLQDLTLHTPLVLPERGAVQIQVIVGTAEEARLRPVSIYSRAEEAVGDAPWIRHATGEVAAVEVREPQPPAGADVWPPENAEAVPLDGMYEELATAGLAYGPVFQGLRSAWRLGDEVYAEVGLAEQHGADADRFGLHPALFDAALHAIGVVGPASGDPALPFAWSGVELHAAGASSARVRVAPAGSGAVSLEIADASGAPIATVASLALRSVSPGELTAARSGAPGTDALFHIDWAQTTLAQAPEMSVGELTDGAAGSGSAAVSLLRAGSADTGADAVRGEVSRVLGVVQSWLAEGAADARLVVLTRGAVALPGEDV</sequence>
<dbReference type="PANTHER" id="PTHR43775:SF51">
    <property type="entry name" value="INACTIVE PHENOLPHTHIOCEROL SYNTHESIS POLYKETIDE SYNTHASE TYPE I PKS1-RELATED"/>
    <property type="match status" value="1"/>
</dbReference>
<feature type="non-terminal residue" evidence="7">
    <location>
        <position position="656"/>
    </location>
</feature>
<dbReference type="Proteomes" id="UP000746503">
    <property type="component" value="Unassembled WGS sequence"/>
</dbReference>
<reference evidence="7 8" key="1">
    <citation type="submission" date="2020-03" db="EMBL/GenBank/DDBJ databases">
        <title>Draft genome of Streptomyces sp. ventii, isolated from the Axial Seamount in the Pacific Ocean, and resequencing of the two type strains Streptomyces lonarensis strain NCL 716 and Streptomyces bohaiensis strain 11A07.</title>
        <authorList>
            <person name="Loughran R.M."/>
            <person name="Pfannmuller K.M."/>
            <person name="Wasson B.J."/>
            <person name="Deadmond M.C."/>
            <person name="Paddock B.E."/>
            <person name="Koyack M.J."/>
            <person name="Gallegos D.A."/>
            <person name="Mitchell E.A."/>
            <person name="Ushijima B."/>
            <person name="Saw J.H."/>
            <person name="Mcphail K.L."/>
            <person name="Videau P."/>
        </authorList>
    </citation>
    <scope>NUCLEOTIDE SEQUENCE [LARGE SCALE GENOMIC DNA]</scope>
    <source>
        <strain evidence="8">5675061</strain>
    </source>
</reference>
<feature type="domain" description="PKS/mFAS DH" evidence="6">
    <location>
        <begin position="280"/>
        <end position="557"/>
    </location>
</feature>
<keyword evidence="3" id="KW-0511">Multifunctional enzyme</keyword>
<dbReference type="EMBL" id="JAAVJB010000421">
    <property type="protein sequence ID" value="NJP69224.1"/>
    <property type="molecule type" value="Genomic_DNA"/>
</dbReference>
<evidence type="ECO:0000256" key="3">
    <source>
        <dbReference type="ARBA" id="ARBA00023268"/>
    </source>
</evidence>
<dbReference type="InterPro" id="IPR049552">
    <property type="entry name" value="PKS_DH_N"/>
</dbReference>
<dbReference type="InterPro" id="IPR042104">
    <property type="entry name" value="PKS_dehydratase_sf"/>
</dbReference>
<evidence type="ECO:0000256" key="4">
    <source>
        <dbReference type="ARBA" id="ARBA00023315"/>
    </source>
</evidence>
<comment type="caution">
    <text evidence="7">The sequence shown here is derived from an EMBL/GenBank/DDBJ whole genome shotgun (WGS) entry which is preliminary data.</text>
</comment>
<dbReference type="PANTHER" id="PTHR43775">
    <property type="entry name" value="FATTY ACID SYNTHASE"/>
    <property type="match status" value="1"/>
</dbReference>
<dbReference type="SMART" id="SM00826">
    <property type="entry name" value="PKS_DH"/>
    <property type="match status" value="1"/>
</dbReference>